<feature type="region of interest" description="Disordered" evidence="1">
    <location>
        <begin position="590"/>
        <end position="612"/>
    </location>
</feature>
<evidence type="ECO:0000313" key="3">
    <source>
        <dbReference type="Proteomes" id="UP000789706"/>
    </source>
</evidence>
<keyword evidence="3" id="KW-1185">Reference proteome</keyword>
<dbReference type="EMBL" id="CAJVPK010002666">
    <property type="protein sequence ID" value="CAG8616354.1"/>
    <property type="molecule type" value="Genomic_DNA"/>
</dbReference>
<gene>
    <name evidence="2" type="ORF">DEBURN_LOCUS10184</name>
</gene>
<evidence type="ECO:0000313" key="2">
    <source>
        <dbReference type="EMBL" id="CAG8616354.1"/>
    </source>
</evidence>
<feature type="compositionally biased region" description="Basic and acidic residues" evidence="1">
    <location>
        <begin position="170"/>
        <end position="181"/>
    </location>
</feature>
<protein>
    <submittedName>
        <fullName evidence="2">6918_t:CDS:1</fullName>
    </submittedName>
</protein>
<sequence length="612" mass="70536">MSTTSDKEIAGESYPGHSKAVKVLPPYAKIWERNNGAWSQRFLLEVEKLGTDVIEKVMCPLILKERMKGLLLMRKSRIEYGCPPARVMVKNELKDVQYLKAFWTSIIHQRNQLSVKEIFDDGSLHLVEIAGRSQIQEIENLYDLPSIKEQTKNVGEEIQDKFQPPSKRLRKDDPEKTPELEEALDQNHDEIDNEHLKFVLQFCVPDKTEAKAHNPESAKSVRNDQKHNEYITAIKAVENIQKRNEFAHNNPLWWGVLDFREENISPCPDHPRAKNFLPEGEINHLMDKLKDTIKEEKAKINKSVESFLEALSLSDIISIHHLAKECGARGVFGVRNLLQKSSEEMQDCDKRNIQDFLVNVDVEDDATIYVGKCIDDVWISRFSGKCQSERTVDMFIVGPYAKTPCTLFLYGENRSEADREDKVERSGNSRVGKACDYLYWCSSRESGIGENSGPAHKDNHDKSITNFIEIIKVAKSQHKKFKNAIIEQCGFKPLPENLQEGMKSIFIPCFQVICMKIRFYLLFQINGDLYGIWDWASELLPAKDEDIGEVVLLCRAFLIHAKLVERVGRMTNILFKRAKVFKFIPEEFSQESVKLDQQQTPQKKTNRQERET</sequence>
<dbReference type="AlphaFoldDB" id="A0A9N9CY65"/>
<organism evidence="2 3">
    <name type="scientific">Diversispora eburnea</name>
    <dbReference type="NCBI Taxonomy" id="1213867"/>
    <lineage>
        <taxon>Eukaryota</taxon>
        <taxon>Fungi</taxon>
        <taxon>Fungi incertae sedis</taxon>
        <taxon>Mucoromycota</taxon>
        <taxon>Glomeromycotina</taxon>
        <taxon>Glomeromycetes</taxon>
        <taxon>Diversisporales</taxon>
        <taxon>Diversisporaceae</taxon>
        <taxon>Diversispora</taxon>
    </lineage>
</organism>
<name>A0A9N9CY65_9GLOM</name>
<proteinExistence type="predicted"/>
<evidence type="ECO:0000256" key="1">
    <source>
        <dbReference type="SAM" id="MobiDB-lite"/>
    </source>
</evidence>
<feature type="region of interest" description="Disordered" evidence="1">
    <location>
        <begin position="155"/>
        <end position="181"/>
    </location>
</feature>
<accession>A0A9N9CY65</accession>
<dbReference type="OrthoDB" id="2439588at2759"/>
<feature type="compositionally biased region" description="Polar residues" evidence="1">
    <location>
        <begin position="590"/>
        <end position="603"/>
    </location>
</feature>
<dbReference type="Proteomes" id="UP000789706">
    <property type="component" value="Unassembled WGS sequence"/>
</dbReference>
<comment type="caution">
    <text evidence="2">The sequence shown here is derived from an EMBL/GenBank/DDBJ whole genome shotgun (WGS) entry which is preliminary data.</text>
</comment>
<feature type="non-terminal residue" evidence="2">
    <location>
        <position position="612"/>
    </location>
</feature>
<reference evidence="2" key="1">
    <citation type="submission" date="2021-06" db="EMBL/GenBank/DDBJ databases">
        <authorList>
            <person name="Kallberg Y."/>
            <person name="Tangrot J."/>
            <person name="Rosling A."/>
        </authorList>
    </citation>
    <scope>NUCLEOTIDE SEQUENCE</scope>
    <source>
        <strain evidence="2">AZ414A</strain>
    </source>
</reference>